<protein>
    <submittedName>
        <fullName evidence="1">Uncharacterized protein</fullName>
    </submittedName>
</protein>
<sequence length="62" mass="7352">MINDPAIDEIRQIRHNISAEFDHDPKKLYSYYKQVEDKLRSTGKYIFWDNGPKMVKSSLHPS</sequence>
<evidence type="ECO:0000313" key="2">
    <source>
        <dbReference type="Proteomes" id="UP000076962"/>
    </source>
</evidence>
<name>A0A176S7T8_9GAMM</name>
<dbReference type="EMBL" id="LUTY01000068">
    <property type="protein sequence ID" value="OAD23978.1"/>
    <property type="molecule type" value="Genomic_DNA"/>
</dbReference>
<gene>
    <name evidence="1" type="ORF">THIOM_000177</name>
</gene>
<comment type="caution">
    <text evidence="1">The sequence shown here is derived from an EMBL/GenBank/DDBJ whole genome shotgun (WGS) entry which is preliminary data.</text>
</comment>
<accession>A0A176S7T8</accession>
<organism evidence="1 2">
    <name type="scientific">Candidatus Thiomargarita nelsonii</name>
    <dbReference type="NCBI Taxonomy" id="1003181"/>
    <lineage>
        <taxon>Bacteria</taxon>
        <taxon>Pseudomonadati</taxon>
        <taxon>Pseudomonadota</taxon>
        <taxon>Gammaproteobacteria</taxon>
        <taxon>Thiotrichales</taxon>
        <taxon>Thiotrichaceae</taxon>
        <taxon>Thiomargarita</taxon>
    </lineage>
</organism>
<dbReference type="AlphaFoldDB" id="A0A176S7T8"/>
<dbReference type="Proteomes" id="UP000076962">
    <property type="component" value="Unassembled WGS sequence"/>
</dbReference>
<evidence type="ECO:0000313" key="1">
    <source>
        <dbReference type="EMBL" id="OAD23978.1"/>
    </source>
</evidence>
<keyword evidence="2" id="KW-1185">Reference proteome</keyword>
<reference evidence="1 2" key="1">
    <citation type="submission" date="2016-05" db="EMBL/GenBank/DDBJ databases">
        <title>Single-cell genome of chain-forming Candidatus Thiomargarita nelsonii and comparison to other large sulfur-oxidizing bacteria.</title>
        <authorList>
            <person name="Winkel M."/>
            <person name="Salman V."/>
            <person name="Woyke T."/>
            <person name="Schulz-Vogt H."/>
            <person name="Richter M."/>
            <person name="Flood B."/>
            <person name="Bailey J."/>
            <person name="Amann R."/>
            <person name="Mussmann M."/>
        </authorList>
    </citation>
    <scope>NUCLEOTIDE SEQUENCE [LARGE SCALE GENOMIC DNA]</scope>
    <source>
        <strain evidence="1 2">THI036</strain>
    </source>
</reference>
<proteinExistence type="predicted"/>